<dbReference type="EMBL" id="CM056809">
    <property type="protein sequence ID" value="KAJ8650472.1"/>
    <property type="molecule type" value="Genomic_DNA"/>
</dbReference>
<keyword evidence="2" id="KW-1185">Reference proteome</keyword>
<organism evidence="1 2">
    <name type="scientific">Persea americana</name>
    <name type="common">Avocado</name>
    <dbReference type="NCBI Taxonomy" id="3435"/>
    <lineage>
        <taxon>Eukaryota</taxon>
        <taxon>Viridiplantae</taxon>
        <taxon>Streptophyta</taxon>
        <taxon>Embryophyta</taxon>
        <taxon>Tracheophyta</taxon>
        <taxon>Spermatophyta</taxon>
        <taxon>Magnoliopsida</taxon>
        <taxon>Magnoliidae</taxon>
        <taxon>Laurales</taxon>
        <taxon>Lauraceae</taxon>
        <taxon>Persea</taxon>
    </lineage>
</organism>
<gene>
    <name evidence="1" type="ORF">MRB53_003495</name>
</gene>
<evidence type="ECO:0000313" key="2">
    <source>
        <dbReference type="Proteomes" id="UP001234297"/>
    </source>
</evidence>
<dbReference type="Proteomes" id="UP001234297">
    <property type="component" value="Chromosome 1"/>
</dbReference>
<sequence>MHGFPKKPILPFFLGKNPPVSSSSSSFLPFLKPKPISSLPPPFLPSSPPISSLHLDPTSPKFIASPFKEWFRSRDPTFFDLIFNILSSHHGDEGAATLYRLRLRLSESFVLQVLARLHLRSRADVLPCLRFFDWASRQRDFHHTRATFHAIFKILSRARLMTVMVDWLHPFSGHHRYPYRVRFHDTLVMGYAVAGQSDIALRLLGKMRFQGLDLNPFVYHVLFNALV</sequence>
<reference evidence="1 2" key="1">
    <citation type="journal article" date="2022" name="Hortic Res">
        <title>A haplotype resolved chromosomal level avocado genome allows analysis of novel avocado genes.</title>
        <authorList>
            <person name="Nath O."/>
            <person name="Fletcher S.J."/>
            <person name="Hayward A."/>
            <person name="Shaw L.M."/>
            <person name="Masouleh A.K."/>
            <person name="Furtado A."/>
            <person name="Henry R.J."/>
            <person name="Mitter N."/>
        </authorList>
    </citation>
    <scope>NUCLEOTIDE SEQUENCE [LARGE SCALE GENOMIC DNA]</scope>
    <source>
        <strain evidence="2">cv. Hass</strain>
    </source>
</reference>
<proteinExistence type="predicted"/>
<evidence type="ECO:0000313" key="1">
    <source>
        <dbReference type="EMBL" id="KAJ8650472.1"/>
    </source>
</evidence>
<accession>A0ACC2MXE1</accession>
<protein>
    <submittedName>
        <fullName evidence="1">Uncharacterized protein</fullName>
    </submittedName>
</protein>
<comment type="caution">
    <text evidence="1">The sequence shown here is derived from an EMBL/GenBank/DDBJ whole genome shotgun (WGS) entry which is preliminary data.</text>
</comment>
<name>A0ACC2MXE1_PERAE</name>